<dbReference type="Proteomes" id="UP000269396">
    <property type="component" value="Unassembled WGS sequence"/>
</dbReference>
<organism evidence="1 2">
    <name type="scientific">Schistosoma mattheei</name>
    <dbReference type="NCBI Taxonomy" id="31246"/>
    <lineage>
        <taxon>Eukaryota</taxon>
        <taxon>Metazoa</taxon>
        <taxon>Spiralia</taxon>
        <taxon>Lophotrochozoa</taxon>
        <taxon>Platyhelminthes</taxon>
        <taxon>Trematoda</taxon>
        <taxon>Digenea</taxon>
        <taxon>Strigeidida</taxon>
        <taxon>Schistosomatoidea</taxon>
        <taxon>Schistosomatidae</taxon>
        <taxon>Schistosoma</taxon>
    </lineage>
</organism>
<dbReference type="EMBL" id="UZAL01009282">
    <property type="protein sequence ID" value="VDP01689.1"/>
    <property type="molecule type" value="Genomic_DNA"/>
</dbReference>
<evidence type="ECO:0000313" key="2">
    <source>
        <dbReference type="Proteomes" id="UP000269396"/>
    </source>
</evidence>
<reference evidence="1 2" key="1">
    <citation type="submission" date="2018-11" db="EMBL/GenBank/DDBJ databases">
        <authorList>
            <consortium name="Pathogen Informatics"/>
        </authorList>
    </citation>
    <scope>NUCLEOTIDE SEQUENCE [LARGE SCALE GENOMIC DNA]</scope>
    <source>
        <strain>Denwood</strain>
        <strain evidence="2">Zambia</strain>
    </source>
</reference>
<dbReference type="AlphaFoldDB" id="A0A3P8DLS9"/>
<sequence length="188" mass="22431">MNNSTNCKTYGVNFHIQKQIIKCIMKLKNYHKIYYTKCLIEFLIKLNQNSNEKFWDHYKQYEMIIIDLSNQNVNQTFYDDDDDHYSNNIDEINDGDNDDDVNVLLLLIQRLQELRFDLPWNEMNYDKLKGIFVIASKDGKFYIHIIIIIVKNNKAADQHSPTHSVHRLPFQFRSIFVHSAHVYPHFSA</sequence>
<accession>A0A3P8DLS9</accession>
<keyword evidence="2" id="KW-1185">Reference proteome</keyword>
<gene>
    <name evidence="1" type="ORF">SMTD_LOCUS4012</name>
</gene>
<proteinExistence type="predicted"/>
<name>A0A3P8DLS9_9TREM</name>
<evidence type="ECO:0000313" key="1">
    <source>
        <dbReference type="EMBL" id="VDP01689.1"/>
    </source>
</evidence>
<protein>
    <submittedName>
        <fullName evidence="1">Uncharacterized protein</fullName>
    </submittedName>
</protein>